<dbReference type="SUPFAM" id="SSF50370">
    <property type="entry name" value="Ricin B-like lectins"/>
    <property type="match status" value="1"/>
</dbReference>
<organism evidence="2 3">
    <name type="scientific">Sphagnum jensenii</name>
    <dbReference type="NCBI Taxonomy" id="128206"/>
    <lineage>
        <taxon>Eukaryota</taxon>
        <taxon>Viridiplantae</taxon>
        <taxon>Streptophyta</taxon>
        <taxon>Embryophyta</taxon>
        <taxon>Bryophyta</taxon>
        <taxon>Sphagnophytina</taxon>
        <taxon>Sphagnopsida</taxon>
        <taxon>Sphagnales</taxon>
        <taxon>Sphagnaceae</taxon>
        <taxon>Sphagnum</taxon>
    </lineage>
</organism>
<evidence type="ECO:0000256" key="1">
    <source>
        <dbReference type="SAM" id="MobiDB-lite"/>
    </source>
</evidence>
<evidence type="ECO:0000313" key="3">
    <source>
        <dbReference type="Proteomes" id="UP001497444"/>
    </source>
</evidence>
<reference evidence="2" key="1">
    <citation type="submission" date="2024-02" db="EMBL/GenBank/DDBJ databases">
        <authorList>
            <consortium name="ELIXIR-Norway"/>
            <consortium name="Elixir Norway"/>
        </authorList>
    </citation>
    <scope>NUCLEOTIDE SEQUENCE</scope>
</reference>
<name>A0ABP0WFD8_9BRYO</name>
<dbReference type="PANTHER" id="PTHR31257">
    <property type="entry name" value="RICIN B-LIKE LECTIN EULS3"/>
    <property type="match status" value="1"/>
</dbReference>
<feature type="compositionally biased region" description="Basic and acidic residues" evidence="1">
    <location>
        <begin position="7"/>
        <end position="16"/>
    </location>
</feature>
<feature type="region of interest" description="Disordered" evidence="1">
    <location>
        <begin position="112"/>
        <end position="139"/>
    </location>
</feature>
<gene>
    <name evidence="2" type="ORF">CSSPJE1EN1_LOCUS9728</name>
</gene>
<keyword evidence="3" id="KW-1185">Reference proteome</keyword>
<feature type="compositionally biased region" description="Basic and acidic residues" evidence="1">
    <location>
        <begin position="26"/>
        <end position="50"/>
    </location>
</feature>
<feature type="region of interest" description="Disordered" evidence="1">
    <location>
        <begin position="1"/>
        <end position="90"/>
    </location>
</feature>
<dbReference type="Gene3D" id="2.80.10.50">
    <property type="match status" value="1"/>
</dbReference>
<dbReference type="EMBL" id="OZ020111">
    <property type="protein sequence ID" value="CAK9264250.1"/>
    <property type="molecule type" value="Genomic_DNA"/>
</dbReference>
<dbReference type="InterPro" id="IPR040249">
    <property type="entry name" value="Ricin_B-like_lectin_EULS3-like"/>
</dbReference>
<dbReference type="PANTHER" id="PTHR31257:SF21">
    <property type="entry name" value="OS07G0683600 PROTEIN"/>
    <property type="match status" value="1"/>
</dbReference>
<dbReference type="Proteomes" id="UP001497444">
    <property type="component" value="Chromosome 16"/>
</dbReference>
<protein>
    <submittedName>
        <fullName evidence="2">Uncharacterized protein</fullName>
    </submittedName>
</protein>
<dbReference type="CDD" id="cd23431">
    <property type="entry name" value="beta-trefoil_Ricin_AtEULS3-like"/>
    <property type="match status" value="1"/>
</dbReference>
<sequence length="298" mass="33668">MYSGRENAYEREESEGHHHHHHHHHEREESEEHQHQPPYGREFEPRRGYAEEEVVAPAPYGYRPPVHEYGGGPYEEGERPAGFGDTTSTHHRKHHAQYSLWCNVGGPYGTVQHQNSPYAHAPPPPAPGPVHRGGEEQQRHHRVEIPGRLVRIFCKANPNFHVSVRPGKGVVMAPFNPHDDYQVWVKEESMGTRVKDSTGSPAFALVNKATGQALRHAPADLEQVLLADFELGVRDESLLWSQSEDMGEGYHCIRMVNKITSNLDALQGDKKSGGVKDGTPVILFAWKKQENQVWKIIP</sequence>
<proteinExistence type="predicted"/>
<evidence type="ECO:0000313" key="2">
    <source>
        <dbReference type="EMBL" id="CAK9264250.1"/>
    </source>
</evidence>
<dbReference type="InterPro" id="IPR035992">
    <property type="entry name" value="Ricin_B-like_lectins"/>
</dbReference>
<accession>A0ABP0WFD8</accession>
<feature type="non-terminal residue" evidence="2">
    <location>
        <position position="298"/>
    </location>
</feature>